<dbReference type="KEGG" id="foc:113217382"/>
<feature type="signal peptide" evidence="2">
    <location>
        <begin position="1"/>
        <end position="23"/>
    </location>
</feature>
<evidence type="ECO:0000313" key="5">
    <source>
        <dbReference type="Proteomes" id="UP000504606"/>
    </source>
</evidence>
<evidence type="ECO:0000259" key="3">
    <source>
        <dbReference type="PROSITE" id="PS50948"/>
    </source>
</evidence>
<keyword evidence="5" id="KW-1185">Reference proteome</keyword>
<dbReference type="InterPro" id="IPR003609">
    <property type="entry name" value="Pan_app"/>
</dbReference>
<dbReference type="OrthoDB" id="5867217at2759"/>
<evidence type="ECO:0000256" key="1">
    <source>
        <dbReference type="SAM" id="Phobius"/>
    </source>
</evidence>
<dbReference type="Pfam" id="PF00024">
    <property type="entry name" value="PAN_1"/>
    <property type="match status" value="3"/>
</dbReference>
<dbReference type="SMART" id="SM00241">
    <property type="entry name" value="ZP"/>
    <property type="match status" value="1"/>
</dbReference>
<accession>A0A6J1TJX7</accession>
<sequence>MAGASSGSHLVWLVLLLLRGGRAAGASARTCRQDDVTFELITGFVYSAPKDVLDTRTGTLKLSECIAACQEHGDCQSLNFETGLCVLFSSSAETHPGGLAKSQFPVFTLFAQRTCLRGANAVAGAGAKAGGVTGRHWAFETVRGHVLRTSVRRHHRVASRRDCMQLCLDQRDFVCRSANFHHDSGDCSMSDMDRFTVSGLSSLTPEDRIDYLESNCVSDPIKMCDFTEQPGRILKTVDSVHQEVATLAECRKLCLQSTEFRCHSFDYEDTGPKVCRLSHHAAPSLQHIEEPYLELDKAVTYQLTACYNVTIDCRGTDMVARVQTNKVFNGKVYAKTRPNSCVSDVVNSLDFQLKLGYHDLNCDVKQEAPGKFSADIIIQHHDQIVTGQDVGLSARCSYSLENSTVGHGVRLEVAGEPGGGGGGAGAGVAGGGGTVQPQETTYVVSPTVTMRITDRRGEDIHTAQVGDALSLRFYILDQHTPYQIFVRELIALDGVDSSEILLIDSLGCPTDPTIMGAISTVEQADGAQVLQAPFDAFKFPTSDVVQFKALVTPCLPKCEPVVCDVEDYYGTVRRVDSYGRRRRREVGGKQSKDVAKDDDVLLVQSIRIADKFQFDTNGGGAARAPKDAVGLGAGHRQNLLRGDDPYLHARPSVHRSCVTASSLLLSAAVFLGLQLLLAAGWVYLWRPRESAAAGHHQVAVSRAARSRGSAASVSSSRGSSCRSVLAYHSHPPHWQRFYHTP</sequence>
<reference evidence="6" key="1">
    <citation type="submission" date="2025-08" db="UniProtKB">
        <authorList>
            <consortium name="RefSeq"/>
        </authorList>
    </citation>
    <scope>IDENTIFICATION</scope>
    <source>
        <tissue evidence="6">Whole organism</tissue>
    </source>
</reference>
<evidence type="ECO:0000313" key="6">
    <source>
        <dbReference type="RefSeq" id="XP_026293047.2"/>
    </source>
</evidence>
<keyword evidence="1" id="KW-1133">Transmembrane helix</keyword>
<feature type="domain" description="ZP" evidence="4">
    <location>
        <begin position="312"/>
        <end position="570"/>
    </location>
</feature>
<keyword evidence="1" id="KW-0472">Membrane</keyword>
<feature type="domain" description="Apple" evidence="3">
    <location>
        <begin position="224"/>
        <end position="306"/>
    </location>
</feature>
<dbReference type="CDD" id="cd01099">
    <property type="entry name" value="PAN_AP_HGF"/>
    <property type="match status" value="2"/>
</dbReference>
<organism evidence="5 6">
    <name type="scientific">Frankliniella occidentalis</name>
    <name type="common">Western flower thrips</name>
    <name type="synonym">Euthrips occidentalis</name>
    <dbReference type="NCBI Taxonomy" id="133901"/>
    <lineage>
        <taxon>Eukaryota</taxon>
        <taxon>Metazoa</taxon>
        <taxon>Ecdysozoa</taxon>
        <taxon>Arthropoda</taxon>
        <taxon>Hexapoda</taxon>
        <taxon>Insecta</taxon>
        <taxon>Pterygota</taxon>
        <taxon>Neoptera</taxon>
        <taxon>Paraneoptera</taxon>
        <taxon>Thysanoptera</taxon>
        <taxon>Terebrantia</taxon>
        <taxon>Thripoidea</taxon>
        <taxon>Thripidae</taxon>
        <taxon>Frankliniella</taxon>
    </lineage>
</organism>
<dbReference type="Proteomes" id="UP000504606">
    <property type="component" value="Unplaced"/>
</dbReference>
<dbReference type="Gene3D" id="3.50.4.10">
    <property type="entry name" value="Hepatocyte Growth Factor"/>
    <property type="match status" value="2"/>
</dbReference>
<dbReference type="RefSeq" id="XP_026293047.2">
    <property type="nucleotide sequence ID" value="XM_026437262.2"/>
</dbReference>
<dbReference type="SUPFAM" id="SSF57414">
    <property type="entry name" value="Hairpin loop containing domain-like"/>
    <property type="match status" value="2"/>
</dbReference>
<dbReference type="InterPro" id="IPR052774">
    <property type="entry name" value="Celegans_DevNeuronal_Protein"/>
</dbReference>
<dbReference type="PANTHER" id="PTHR47327">
    <property type="entry name" value="FI18240P1-RELATED"/>
    <property type="match status" value="1"/>
</dbReference>
<dbReference type="SMART" id="SM00473">
    <property type="entry name" value="PAN_AP"/>
    <property type="match status" value="3"/>
</dbReference>
<feature type="transmembrane region" description="Helical" evidence="1">
    <location>
        <begin position="663"/>
        <end position="685"/>
    </location>
</feature>
<evidence type="ECO:0000256" key="2">
    <source>
        <dbReference type="SAM" id="SignalP"/>
    </source>
</evidence>
<dbReference type="GO" id="GO:0009653">
    <property type="term" value="P:anatomical structure morphogenesis"/>
    <property type="evidence" value="ECO:0007669"/>
    <property type="project" value="TreeGrafter"/>
</dbReference>
<feature type="domain" description="Apple" evidence="3">
    <location>
        <begin position="133"/>
        <end position="216"/>
    </location>
</feature>
<keyword evidence="1" id="KW-0812">Transmembrane</keyword>
<name>A0A6J1TJX7_FRAOC</name>
<gene>
    <name evidence="6" type="primary">LOC113217382</name>
</gene>
<protein>
    <submittedName>
        <fullName evidence="6">Uncharacterized protein LOC113217382</fullName>
    </submittedName>
</protein>
<dbReference type="GeneID" id="113217382"/>
<dbReference type="InterPro" id="IPR001507">
    <property type="entry name" value="ZP_dom"/>
</dbReference>
<dbReference type="PROSITE" id="PS51034">
    <property type="entry name" value="ZP_2"/>
    <property type="match status" value="1"/>
</dbReference>
<evidence type="ECO:0000259" key="4">
    <source>
        <dbReference type="PROSITE" id="PS51034"/>
    </source>
</evidence>
<feature type="chain" id="PRO_5039409007" evidence="2">
    <location>
        <begin position="24"/>
        <end position="741"/>
    </location>
</feature>
<dbReference type="AlphaFoldDB" id="A0A6J1TJX7"/>
<feature type="domain" description="Apple" evidence="3">
    <location>
        <begin position="31"/>
        <end position="115"/>
    </location>
</feature>
<keyword evidence="2" id="KW-0732">Signal</keyword>
<dbReference type="PANTHER" id="PTHR47327:SF2">
    <property type="entry name" value="FI18240P1-RELATED"/>
    <property type="match status" value="1"/>
</dbReference>
<dbReference type="PROSITE" id="PS50948">
    <property type="entry name" value="PAN"/>
    <property type="match status" value="3"/>
</dbReference>
<proteinExistence type="predicted"/>